<keyword evidence="2" id="KW-0472">Membrane</keyword>
<organism evidence="3 4">
    <name type="scientific">Ascodesmis nigricans</name>
    <dbReference type="NCBI Taxonomy" id="341454"/>
    <lineage>
        <taxon>Eukaryota</taxon>
        <taxon>Fungi</taxon>
        <taxon>Dikarya</taxon>
        <taxon>Ascomycota</taxon>
        <taxon>Pezizomycotina</taxon>
        <taxon>Pezizomycetes</taxon>
        <taxon>Pezizales</taxon>
        <taxon>Ascodesmidaceae</taxon>
        <taxon>Ascodesmis</taxon>
    </lineage>
</organism>
<evidence type="ECO:0000313" key="4">
    <source>
        <dbReference type="Proteomes" id="UP000298138"/>
    </source>
</evidence>
<name>A0A4S2MXJ5_9PEZI</name>
<keyword evidence="2" id="KW-1133">Transmembrane helix</keyword>
<protein>
    <submittedName>
        <fullName evidence="3">Uncharacterized protein</fullName>
    </submittedName>
</protein>
<evidence type="ECO:0000256" key="2">
    <source>
        <dbReference type="SAM" id="Phobius"/>
    </source>
</evidence>
<dbReference type="EMBL" id="ML220119">
    <property type="protein sequence ID" value="TGZ81371.1"/>
    <property type="molecule type" value="Genomic_DNA"/>
</dbReference>
<dbReference type="AlphaFoldDB" id="A0A4S2MXJ5"/>
<evidence type="ECO:0000313" key="3">
    <source>
        <dbReference type="EMBL" id="TGZ81371.1"/>
    </source>
</evidence>
<proteinExistence type="predicted"/>
<feature type="compositionally biased region" description="Low complexity" evidence="1">
    <location>
        <begin position="12"/>
        <end position="30"/>
    </location>
</feature>
<feature type="transmembrane region" description="Helical" evidence="2">
    <location>
        <begin position="49"/>
        <end position="70"/>
    </location>
</feature>
<keyword evidence="2" id="KW-0812">Transmembrane</keyword>
<reference evidence="3 4" key="1">
    <citation type="submission" date="2019-04" db="EMBL/GenBank/DDBJ databases">
        <title>Comparative genomics and transcriptomics to analyze fruiting body development in filamentous ascomycetes.</title>
        <authorList>
            <consortium name="DOE Joint Genome Institute"/>
            <person name="Lutkenhaus R."/>
            <person name="Traeger S."/>
            <person name="Breuer J."/>
            <person name="Kuo A."/>
            <person name="Lipzen A."/>
            <person name="Pangilinan J."/>
            <person name="Dilworth D."/>
            <person name="Sandor L."/>
            <person name="Poggeler S."/>
            <person name="Barry K."/>
            <person name="Grigoriev I.V."/>
            <person name="Nowrousian M."/>
        </authorList>
    </citation>
    <scope>NUCLEOTIDE SEQUENCE [LARGE SCALE GENOMIC DNA]</scope>
    <source>
        <strain evidence="3 4">CBS 389.68</strain>
    </source>
</reference>
<gene>
    <name evidence="3" type="ORF">EX30DRAFT_340659</name>
</gene>
<dbReference type="Proteomes" id="UP000298138">
    <property type="component" value="Unassembled WGS sequence"/>
</dbReference>
<sequence length="99" mass="11670">MPESHHSGNPASSIHSRLRSSIQSSLLQGSREPGYIVEWRRTSRPNDVVLIHLCTVLWCFISYFYGFIVIQMRRMYHYFDRPRRPMNLSYNGICPQPVK</sequence>
<feature type="region of interest" description="Disordered" evidence="1">
    <location>
        <begin position="1"/>
        <end position="30"/>
    </location>
</feature>
<evidence type="ECO:0000256" key="1">
    <source>
        <dbReference type="SAM" id="MobiDB-lite"/>
    </source>
</evidence>
<accession>A0A4S2MXJ5</accession>
<dbReference type="InParanoid" id="A0A4S2MXJ5"/>
<keyword evidence="4" id="KW-1185">Reference proteome</keyword>